<dbReference type="InterPro" id="IPR037185">
    <property type="entry name" value="EmrE-like"/>
</dbReference>
<dbReference type="AlphaFoldDB" id="A0A090KQJ8"/>
<sequence length="104" mass="11543">MAWFSLILAGLFEAFGVAMINQLQKTRNWQTIVLLILGFGCSLLCLGYSLRFLPMGTAYAIWTGIGVVFGTLIGMFIYGESRNWKRVLFIAIILCSTIGLKLVS</sequence>
<evidence type="ECO:0000256" key="5">
    <source>
        <dbReference type="ARBA" id="ARBA00022989"/>
    </source>
</evidence>
<dbReference type="Proteomes" id="UP000032076">
    <property type="component" value="Unassembled WGS sequence"/>
</dbReference>
<dbReference type="PATRIC" id="fig|35841.6.peg.503"/>
<dbReference type="EMBL" id="JXLU01000057">
    <property type="protein sequence ID" value="KIO73174.1"/>
    <property type="molecule type" value="Genomic_DNA"/>
</dbReference>
<dbReference type="GeneID" id="92960231"/>
<reference evidence="10 11" key="2">
    <citation type="submission" date="2015-01" db="EMBL/GenBank/DDBJ databases">
        <title>Draft Genome Sequences of Four Bacillus thermoamylovorans Strains, Isolated From Food Products.</title>
        <authorList>
            <person name="Krawcyk A.O."/>
            <person name="Berendsen E.M."/>
            <person name="Eijlander R.T."/>
            <person name="de Jong A."/>
            <person name="Wells-Bennik M."/>
            <person name="Kuipers O.P."/>
        </authorList>
    </citation>
    <scope>NUCLEOTIDE SEQUENCE [LARGE SCALE GENOMIC DNA]</scope>
    <source>
        <strain evidence="10 11">B4167</strain>
    </source>
</reference>
<proteinExistence type="inferred from homology"/>
<feature type="transmembrane region" description="Helical" evidence="8">
    <location>
        <begin position="57"/>
        <end position="78"/>
    </location>
</feature>
<keyword evidence="6 8" id="KW-0472">Membrane</keyword>
<keyword evidence="5 8" id="KW-1133">Transmembrane helix</keyword>
<evidence type="ECO:0000256" key="3">
    <source>
        <dbReference type="ARBA" id="ARBA00022475"/>
    </source>
</evidence>
<comment type="subcellular location">
    <subcellularLocation>
        <location evidence="1 7">Cell membrane</location>
        <topology evidence="1 7">Multi-pass membrane protein</topology>
    </subcellularLocation>
</comment>
<dbReference type="SUPFAM" id="SSF103481">
    <property type="entry name" value="Multidrug resistance efflux transporter EmrE"/>
    <property type="match status" value="1"/>
</dbReference>
<keyword evidence="2" id="KW-0813">Transport</keyword>
<feature type="transmembrane region" description="Helical" evidence="8">
    <location>
        <begin position="32"/>
        <end position="50"/>
    </location>
</feature>
<evidence type="ECO:0000256" key="2">
    <source>
        <dbReference type="ARBA" id="ARBA00022448"/>
    </source>
</evidence>
<organism evidence="9 12">
    <name type="scientific">Caldibacillus thermoamylovorans</name>
    <dbReference type="NCBI Taxonomy" id="35841"/>
    <lineage>
        <taxon>Bacteria</taxon>
        <taxon>Bacillati</taxon>
        <taxon>Bacillota</taxon>
        <taxon>Bacilli</taxon>
        <taxon>Bacillales</taxon>
        <taxon>Bacillaceae</taxon>
        <taxon>Caldibacillus</taxon>
    </lineage>
</organism>
<evidence type="ECO:0000313" key="11">
    <source>
        <dbReference type="Proteomes" id="UP000032076"/>
    </source>
</evidence>
<keyword evidence="3" id="KW-1003">Cell membrane</keyword>
<dbReference type="GO" id="GO:0005886">
    <property type="term" value="C:plasma membrane"/>
    <property type="evidence" value="ECO:0007669"/>
    <property type="project" value="UniProtKB-SubCell"/>
</dbReference>
<dbReference type="STRING" id="35841.B4167_2366"/>
<dbReference type="PANTHER" id="PTHR30561:SF0">
    <property type="entry name" value="GUANIDINIUM EXPORTER"/>
    <property type="match status" value="1"/>
</dbReference>
<dbReference type="Pfam" id="PF00893">
    <property type="entry name" value="Multi_Drug_Res"/>
    <property type="match status" value="1"/>
</dbReference>
<evidence type="ECO:0000256" key="8">
    <source>
        <dbReference type="SAM" id="Phobius"/>
    </source>
</evidence>
<name>A0A090KQJ8_9BACI</name>
<dbReference type="Proteomes" id="UP000040576">
    <property type="component" value="Unassembled WGS sequence"/>
</dbReference>
<evidence type="ECO:0000313" key="9">
    <source>
        <dbReference type="EMBL" id="CEE00919.1"/>
    </source>
</evidence>
<evidence type="ECO:0000313" key="12">
    <source>
        <dbReference type="Proteomes" id="UP000040576"/>
    </source>
</evidence>
<evidence type="ECO:0000256" key="4">
    <source>
        <dbReference type="ARBA" id="ARBA00022692"/>
    </source>
</evidence>
<protein>
    <submittedName>
        <fullName evidence="9">Putative membrane protein</fullName>
    </submittedName>
</protein>
<evidence type="ECO:0000256" key="6">
    <source>
        <dbReference type="ARBA" id="ARBA00023136"/>
    </source>
</evidence>
<accession>A0A090KQJ8</accession>
<dbReference type="RefSeq" id="WP_034768856.1">
    <property type="nucleotide sequence ID" value="NZ_CCRF01000038.1"/>
</dbReference>
<dbReference type="Gene3D" id="1.10.3730.20">
    <property type="match status" value="1"/>
</dbReference>
<dbReference type="InterPro" id="IPR045324">
    <property type="entry name" value="Small_multidrug_res"/>
</dbReference>
<evidence type="ECO:0000313" key="10">
    <source>
        <dbReference type="EMBL" id="KIO73174.1"/>
    </source>
</evidence>
<feature type="transmembrane region" description="Helical" evidence="8">
    <location>
        <begin position="84"/>
        <end position="103"/>
    </location>
</feature>
<evidence type="ECO:0000256" key="1">
    <source>
        <dbReference type="ARBA" id="ARBA00004651"/>
    </source>
</evidence>
<dbReference type="InterPro" id="IPR000390">
    <property type="entry name" value="Small_drug/metabolite_transptr"/>
</dbReference>
<dbReference type="EMBL" id="CCRF01000038">
    <property type="protein sequence ID" value="CEE00919.1"/>
    <property type="molecule type" value="Genomic_DNA"/>
</dbReference>
<reference evidence="9 12" key="1">
    <citation type="submission" date="2014-07" db="EMBL/GenBank/DDBJ databases">
        <authorList>
            <person name="Wibberg Daniel"/>
        </authorList>
    </citation>
    <scope>NUCLEOTIDE SEQUENCE [LARGE SCALE GENOMIC DNA]</scope>
</reference>
<keyword evidence="4 7" id="KW-0812">Transmembrane</keyword>
<evidence type="ECO:0000256" key="7">
    <source>
        <dbReference type="RuleBase" id="RU003942"/>
    </source>
</evidence>
<gene>
    <name evidence="10" type="ORF">B4167_2366</name>
    <name evidence="9" type="ORF">BT1A1_1087</name>
</gene>
<dbReference type="OrthoDB" id="21828at2"/>
<dbReference type="eggNOG" id="COG2076">
    <property type="taxonomic scope" value="Bacteria"/>
</dbReference>
<keyword evidence="12" id="KW-1185">Reference proteome</keyword>
<comment type="similarity">
    <text evidence="7">Belongs to the drug/metabolite transporter (DMT) superfamily. Small multidrug resistance (SMR) (TC 2.A.7.1) family.</text>
</comment>
<dbReference type="PANTHER" id="PTHR30561">
    <property type="entry name" value="SMR FAMILY PROTON-DEPENDENT DRUG EFFLUX TRANSPORTER SUGE"/>
    <property type="match status" value="1"/>
</dbReference>
<dbReference type="GO" id="GO:0022857">
    <property type="term" value="F:transmembrane transporter activity"/>
    <property type="evidence" value="ECO:0007669"/>
    <property type="project" value="InterPro"/>
</dbReference>
<dbReference type="KEGG" id="bthv:CQJ30_05845"/>